<dbReference type="PANTHER" id="PTHR11139:SF119">
    <property type="entry name" value="SERINE_THREONINE-PROTEIN KINASE SMG1"/>
    <property type="match status" value="1"/>
</dbReference>
<dbReference type="GO" id="GO:0031932">
    <property type="term" value="C:TORC2 complex"/>
    <property type="evidence" value="ECO:0007669"/>
    <property type="project" value="TreeGrafter"/>
</dbReference>
<dbReference type="GO" id="GO:0031929">
    <property type="term" value="P:TOR signaling"/>
    <property type="evidence" value="ECO:0007669"/>
    <property type="project" value="TreeGrafter"/>
</dbReference>
<dbReference type="AlphaFoldDB" id="A0A9P0KZ99"/>
<organism evidence="2 3">
    <name type="scientific">Acanthoscelides obtectus</name>
    <name type="common">Bean weevil</name>
    <name type="synonym">Bruchus obtectus</name>
    <dbReference type="NCBI Taxonomy" id="200917"/>
    <lineage>
        <taxon>Eukaryota</taxon>
        <taxon>Metazoa</taxon>
        <taxon>Ecdysozoa</taxon>
        <taxon>Arthropoda</taxon>
        <taxon>Hexapoda</taxon>
        <taxon>Insecta</taxon>
        <taxon>Pterygota</taxon>
        <taxon>Neoptera</taxon>
        <taxon>Endopterygota</taxon>
        <taxon>Coleoptera</taxon>
        <taxon>Polyphaga</taxon>
        <taxon>Cucujiformia</taxon>
        <taxon>Chrysomeloidea</taxon>
        <taxon>Chrysomelidae</taxon>
        <taxon>Bruchinae</taxon>
        <taxon>Bruchini</taxon>
        <taxon>Acanthoscelides</taxon>
    </lineage>
</organism>
<dbReference type="GO" id="GO:0005634">
    <property type="term" value="C:nucleus"/>
    <property type="evidence" value="ECO:0007669"/>
    <property type="project" value="TreeGrafter"/>
</dbReference>
<comment type="caution">
    <text evidence="2">The sequence shown here is derived from an EMBL/GenBank/DDBJ whole genome shotgun (WGS) entry which is preliminary data.</text>
</comment>
<evidence type="ECO:0000259" key="1">
    <source>
        <dbReference type="PROSITE" id="PS51190"/>
    </source>
</evidence>
<gene>
    <name evidence="2" type="ORF">ACAOBT_LOCUS16691</name>
</gene>
<sequence>MRKGRETLLTLLEAFVYDPLIDWTVGGEVLAGAAFGGGHHATVTGASATRGSVGGGLKKTKRELEREVTVAMFDVRCTEMRIEWIENRDEIENEIPHVTETLDSYAEIMQDISETEGVLQELHQQLALIKEAEAQGPNNHSLYKLPSHHEAYHKTQEAMVTARKEIDELVIACEKHIESYKNIVETQQCIQWLNEITKTATAEENVRIFDLVKEFLHNAGKDDVVAQCETSEQEVFQLSQHLNLGIRKCLQIYTEYFSILSQCPKTYLQNHRVYVYLQWVRFLLQMKNSQSCDVVFEKLKDFHDSTKILNSAQVVNVALSLDTLYKENLMQVNKLFEELATIRTKDVSTSLEKMYSNAKAGVATFLAREKGAASAMEFVIASELVLLNRNLLTLEVAAQRSGDWLIKLTSRDGDWFLDDLLLNSARAVEIIGNLPPRQNYDEKFYKVLNGIKISSNIYQGLYDLNFNFHTIIMPETMKKIQCDEPTVLQMIFDVNKLIVDIGLSISDMILQLEKLLTCVLMQMDVNTAYEYVLERTAFAKKRFQMLIPNQNESLTQGQMLLMGFNGLFDKLNQEINNLVATLGDLEIPKSWKKLDHVKEAKSIAPHIFHAEVRAILEDIFLLKRIKTISEFFVLAQETCVTLKGMGSNMLLTDDQLAKPVKQFIAEFISRNILGIIPENITYAVCFLLQKLGLDITHEIEQKDIGAESKVPLDDLYTKAWNVLLKEGVFSQNVLSQASSLESNLKLAWEKLQEPKKIEQKLTLMQSSTMRLRSQLAVHNVMFDEILTLRNFASIRAKFIVDIQAEVASLQAVYRQLIEALTKQQSLIEKAYQRLNWAKGANPNVGEISAAFEAAVQARNSQLASEQKIANNILSSYATILHHELLRSSTLDVTKEYDKRFLACFEKWRLACQYMDTKTENLLPAEEHILNALTPELANDMKWLQKISETITDNISISQNELKMKKERIFIKIDELMSLTDNLKSLYNVHCKLMSDVKGLLKTITKVEEYSAAALYYVHQYKLYTDHFVDAIAIFKKDMSFEEVQILREHLEYVRAHTRDIYDDLLRLESVEGRRDMAERAPLQQLEDKELALAKQDSMNGNGGKGQQRNAYAVNVWRRVKMKLEGRDPDPGRKCTVQEQVEYVIREASSLDNLALLYEGWTPWV</sequence>
<keyword evidence="3" id="KW-1185">Reference proteome</keyword>
<dbReference type="GO" id="GO:0031931">
    <property type="term" value="C:TORC1 complex"/>
    <property type="evidence" value="ECO:0007669"/>
    <property type="project" value="TreeGrafter"/>
</dbReference>
<dbReference type="GO" id="GO:0016242">
    <property type="term" value="P:negative regulation of macroautophagy"/>
    <property type="evidence" value="ECO:0007669"/>
    <property type="project" value="TreeGrafter"/>
</dbReference>
<feature type="domain" description="FATC" evidence="1">
    <location>
        <begin position="1132"/>
        <end position="1164"/>
    </location>
</feature>
<evidence type="ECO:0000313" key="3">
    <source>
        <dbReference type="Proteomes" id="UP001152888"/>
    </source>
</evidence>
<dbReference type="EMBL" id="CAKOFQ010006980">
    <property type="protein sequence ID" value="CAH1985465.1"/>
    <property type="molecule type" value="Genomic_DNA"/>
</dbReference>
<evidence type="ECO:0000313" key="2">
    <source>
        <dbReference type="EMBL" id="CAH1985465.1"/>
    </source>
</evidence>
<dbReference type="Proteomes" id="UP001152888">
    <property type="component" value="Unassembled WGS sequence"/>
</dbReference>
<dbReference type="InterPro" id="IPR050517">
    <property type="entry name" value="DDR_Repair_Kinase"/>
</dbReference>
<dbReference type="Pfam" id="PF02260">
    <property type="entry name" value="FATC"/>
    <property type="match status" value="1"/>
</dbReference>
<dbReference type="OrthoDB" id="10065496at2759"/>
<name>A0A9P0KZ99_ACAOB</name>
<dbReference type="PANTHER" id="PTHR11139">
    <property type="entry name" value="ATAXIA TELANGIECTASIA MUTATED ATM -RELATED"/>
    <property type="match status" value="1"/>
</dbReference>
<dbReference type="SMART" id="SM01343">
    <property type="entry name" value="FATC"/>
    <property type="match status" value="1"/>
</dbReference>
<dbReference type="GO" id="GO:0005737">
    <property type="term" value="C:cytoplasm"/>
    <property type="evidence" value="ECO:0007669"/>
    <property type="project" value="TreeGrafter"/>
</dbReference>
<proteinExistence type="predicted"/>
<reference evidence="2" key="1">
    <citation type="submission" date="2022-03" db="EMBL/GenBank/DDBJ databases">
        <authorList>
            <person name="Sayadi A."/>
        </authorList>
    </citation>
    <scope>NUCLEOTIDE SEQUENCE</scope>
</reference>
<protein>
    <recommendedName>
        <fullName evidence="1">FATC domain-containing protein</fullName>
    </recommendedName>
</protein>
<dbReference type="GO" id="GO:0004674">
    <property type="term" value="F:protein serine/threonine kinase activity"/>
    <property type="evidence" value="ECO:0007669"/>
    <property type="project" value="TreeGrafter"/>
</dbReference>
<dbReference type="PROSITE" id="PS51190">
    <property type="entry name" value="FATC"/>
    <property type="match status" value="1"/>
</dbReference>
<accession>A0A9P0KZ99</accession>
<dbReference type="InterPro" id="IPR003152">
    <property type="entry name" value="FATC_dom"/>
</dbReference>